<dbReference type="PANTHER" id="PTHR47941">
    <property type="entry name" value="PENTATRICOPEPTIDE REPEAT-CONTAINING PROTEIN 3, MITOCHONDRIAL"/>
    <property type="match status" value="1"/>
</dbReference>
<dbReference type="InterPro" id="IPR002885">
    <property type="entry name" value="PPR_rpt"/>
</dbReference>
<accession>A0A834X1T2</accession>
<evidence type="ECO:0000256" key="3">
    <source>
        <dbReference type="PROSITE-ProRule" id="PRU00708"/>
    </source>
</evidence>
<gene>
    <name evidence="5" type="ORF">G2W53_011457</name>
</gene>
<dbReference type="Proteomes" id="UP000634136">
    <property type="component" value="Unassembled WGS sequence"/>
</dbReference>
<feature type="repeat" description="PPR" evidence="3">
    <location>
        <begin position="329"/>
        <end position="363"/>
    </location>
</feature>
<dbReference type="Pfam" id="PF01535">
    <property type="entry name" value="PPR"/>
    <property type="match status" value="3"/>
</dbReference>
<feature type="repeat" description="PPR" evidence="3">
    <location>
        <begin position="259"/>
        <end position="293"/>
    </location>
</feature>
<dbReference type="Pfam" id="PF13041">
    <property type="entry name" value="PPR_2"/>
    <property type="match status" value="2"/>
</dbReference>
<feature type="region of interest" description="Disordered" evidence="4">
    <location>
        <begin position="1"/>
        <end position="37"/>
    </location>
</feature>
<dbReference type="SUPFAM" id="SSF81901">
    <property type="entry name" value="HCP-like"/>
    <property type="match status" value="1"/>
</dbReference>
<feature type="repeat" description="PPR" evidence="3">
    <location>
        <begin position="294"/>
        <end position="328"/>
    </location>
</feature>
<dbReference type="Gene3D" id="1.25.40.10">
    <property type="entry name" value="Tetratricopeptide repeat domain"/>
    <property type="match status" value="4"/>
</dbReference>
<dbReference type="EMBL" id="JAAIUW010000004">
    <property type="protein sequence ID" value="KAF7836598.1"/>
    <property type="molecule type" value="Genomic_DNA"/>
</dbReference>
<dbReference type="OrthoDB" id="185373at2759"/>
<feature type="compositionally biased region" description="Basic residues" evidence="4">
    <location>
        <begin position="23"/>
        <end position="33"/>
    </location>
</feature>
<dbReference type="PROSITE" id="PS51375">
    <property type="entry name" value="PPR"/>
    <property type="match status" value="8"/>
</dbReference>
<protein>
    <submittedName>
        <fullName evidence="5">Pentatricopeptide repeat-containing protein</fullName>
    </submittedName>
</protein>
<feature type="repeat" description="PPR" evidence="3">
    <location>
        <begin position="189"/>
        <end position="223"/>
    </location>
</feature>
<evidence type="ECO:0000256" key="4">
    <source>
        <dbReference type="SAM" id="MobiDB-lite"/>
    </source>
</evidence>
<feature type="repeat" description="PPR" evidence="3">
    <location>
        <begin position="153"/>
        <end position="188"/>
    </location>
</feature>
<keyword evidence="6" id="KW-1185">Reference proteome</keyword>
<evidence type="ECO:0000256" key="1">
    <source>
        <dbReference type="ARBA" id="ARBA00007626"/>
    </source>
</evidence>
<sequence length="478" mass="54147">MSVRNLVRTKGKGTPQNQINRERKTRKKDKRRSTPWSLYSATTTNAASPESLTELRTRLVSANQFRSAEGILHRMKEENCKVTEDILLTISRAYGRVHKPLDAIRIFRKMADFQVRPSQRSYTTIFDILVEENHLKMALSIYREMREMGIPRSVVTLNILIKALCKSNETIDAALQIFHEMPNRGYPPDSYTYGTLINGLCKLGKITQAKELLCEMEQKGHTPSVVTYTCLINGMCQSNNVDEAMKLLEEMKRNGIEPNVFTYSSLMDGLCKNHQSSQAMELLDMMIKKHHLPNMVTYSTLIHGLCNEGKLNEAVEILDRMRLQGLKPDAGLYGKITSGFCAACRYQEAANFIDEMVLSGVSPNRVTWVLHVRMQNMVVQGLCCSNNGDPTRAFQLYLSMRTRGVSVEIGSFECLVKCYSKRGDMHKAARIIDEMVLDGCIPHEGIWNAVMCGLWDRKKVREATELLLDGLNADAQIC</sequence>
<feature type="repeat" description="PPR" evidence="3">
    <location>
        <begin position="224"/>
        <end position="258"/>
    </location>
</feature>
<evidence type="ECO:0000313" key="6">
    <source>
        <dbReference type="Proteomes" id="UP000634136"/>
    </source>
</evidence>
<name>A0A834X1T2_9FABA</name>
<organism evidence="5 6">
    <name type="scientific">Senna tora</name>
    <dbReference type="NCBI Taxonomy" id="362788"/>
    <lineage>
        <taxon>Eukaryota</taxon>
        <taxon>Viridiplantae</taxon>
        <taxon>Streptophyta</taxon>
        <taxon>Embryophyta</taxon>
        <taxon>Tracheophyta</taxon>
        <taxon>Spermatophyta</taxon>
        <taxon>Magnoliopsida</taxon>
        <taxon>eudicotyledons</taxon>
        <taxon>Gunneridae</taxon>
        <taxon>Pentapetalae</taxon>
        <taxon>rosids</taxon>
        <taxon>fabids</taxon>
        <taxon>Fabales</taxon>
        <taxon>Fabaceae</taxon>
        <taxon>Caesalpinioideae</taxon>
        <taxon>Cassia clade</taxon>
        <taxon>Senna</taxon>
    </lineage>
</organism>
<dbReference type="InterPro" id="IPR011990">
    <property type="entry name" value="TPR-like_helical_dom_sf"/>
</dbReference>
<dbReference type="FunFam" id="1.25.40.10:FF:000558">
    <property type="entry name" value="Pentatricopeptide repeat-containing protein At5g39710"/>
    <property type="match status" value="1"/>
</dbReference>
<keyword evidence="2" id="KW-0677">Repeat</keyword>
<comment type="similarity">
    <text evidence="1">Belongs to the PPR family. P subfamily.</text>
</comment>
<proteinExistence type="inferred from homology"/>
<feature type="repeat" description="PPR" evidence="3">
    <location>
        <begin position="118"/>
        <end position="152"/>
    </location>
</feature>
<comment type="caution">
    <text evidence="5">The sequence shown here is derived from an EMBL/GenBank/DDBJ whole genome shotgun (WGS) entry which is preliminary data.</text>
</comment>
<evidence type="ECO:0000256" key="2">
    <source>
        <dbReference type="ARBA" id="ARBA00022737"/>
    </source>
</evidence>
<feature type="repeat" description="PPR" evidence="3">
    <location>
        <begin position="408"/>
        <end position="442"/>
    </location>
</feature>
<dbReference type="NCBIfam" id="TIGR00756">
    <property type="entry name" value="PPR"/>
    <property type="match status" value="8"/>
</dbReference>
<evidence type="ECO:0000313" key="5">
    <source>
        <dbReference type="EMBL" id="KAF7836598.1"/>
    </source>
</evidence>
<dbReference type="AlphaFoldDB" id="A0A834X1T2"/>
<dbReference type="Pfam" id="PF12854">
    <property type="entry name" value="PPR_1"/>
    <property type="match status" value="1"/>
</dbReference>
<reference evidence="5" key="1">
    <citation type="submission" date="2020-09" db="EMBL/GenBank/DDBJ databases">
        <title>Genome-Enabled Discovery of Anthraquinone Biosynthesis in Senna tora.</title>
        <authorList>
            <person name="Kang S.-H."/>
            <person name="Pandey R.P."/>
            <person name="Lee C.-M."/>
            <person name="Sim J.-S."/>
            <person name="Jeong J.-T."/>
            <person name="Choi B.-S."/>
            <person name="Jung M."/>
            <person name="Ginzburg D."/>
            <person name="Zhao K."/>
            <person name="Won S.Y."/>
            <person name="Oh T.-J."/>
            <person name="Yu Y."/>
            <person name="Kim N.-H."/>
            <person name="Lee O.R."/>
            <person name="Lee T.-H."/>
            <person name="Bashyal P."/>
            <person name="Kim T.-S."/>
            <person name="Lee W.-H."/>
            <person name="Kawkins C."/>
            <person name="Kim C.-K."/>
            <person name="Kim J.S."/>
            <person name="Ahn B.O."/>
            <person name="Rhee S.Y."/>
            <person name="Sohng J.K."/>
        </authorList>
    </citation>
    <scope>NUCLEOTIDE SEQUENCE</scope>
    <source>
        <tissue evidence="5">Leaf</tissue>
    </source>
</reference>